<dbReference type="EMBL" id="CAADFA010000692">
    <property type="protein sequence ID" value="VFJ72999.1"/>
    <property type="molecule type" value="Genomic_DNA"/>
</dbReference>
<dbReference type="EMBL" id="CAADFL010000732">
    <property type="protein sequence ID" value="VFK20821.1"/>
    <property type="molecule type" value="Genomic_DNA"/>
</dbReference>
<proteinExistence type="predicted"/>
<accession>A0A450TVP6</accession>
<dbReference type="AlphaFoldDB" id="A0A450TVP6"/>
<organism evidence="1">
    <name type="scientific">Candidatus Kentrum sp. FM</name>
    <dbReference type="NCBI Taxonomy" id="2126340"/>
    <lineage>
        <taxon>Bacteria</taxon>
        <taxon>Pseudomonadati</taxon>
        <taxon>Pseudomonadota</taxon>
        <taxon>Gammaproteobacteria</taxon>
        <taxon>Candidatus Kentrum</taxon>
    </lineage>
</organism>
<gene>
    <name evidence="2" type="ORF">BECKFM1743A_GA0114220_110191</name>
    <name evidence="3" type="ORF">BECKFM1743B_GA0114221_107323</name>
    <name evidence="1" type="ORF">BECKFM1743C_GA0114222_106921</name>
</gene>
<dbReference type="EMBL" id="CAADEZ010001019">
    <property type="protein sequence ID" value="VFJ77676.1"/>
    <property type="molecule type" value="Genomic_DNA"/>
</dbReference>
<reference evidence="1" key="1">
    <citation type="submission" date="2019-02" db="EMBL/GenBank/DDBJ databases">
        <authorList>
            <person name="Gruber-Vodicka R. H."/>
            <person name="Seah K. B. B."/>
        </authorList>
    </citation>
    <scope>NUCLEOTIDE SEQUENCE</scope>
    <source>
        <strain evidence="2">BECK_BZ163</strain>
        <strain evidence="3">BECK_BZ164</strain>
        <strain evidence="1">BECK_BZ165</strain>
    </source>
</reference>
<dbReference type="InterPro" id="IPR029058">
    <property type="entry name" value="AB_hydrolase_fold"/>
</dbReference>
<dbReference type="Gene3D" id="3.40.50.1820">
    <property type="entry name" value="alpha/beta hydrolase"/>
    <property type="match status" value="1"/>
</dbReference>
<evidence type="ECO:0000313" key="2">
    <source>
        <dbReference type="EMBL" id="VFJ77676.1"/>
    </source>
</evidence>
<evidence type="ECO:0000313" key="3">
    <source>
        <dbReference type="EMBL" id="VFK20821.1"/>
    </source>
</evidence>
<evidence type="ECO:0000313" key="1">
    <source>
        <dbReference type="EMBL" id="VFJ72999.1"/>
    </source>
</evidence>
<protein>
    <submittedName>
        <fullName evidence="1">Uncharacterized protein</fullName>
    </submittedName>
</protein>
<name>A0A450TVP6_9GAMM</name>
<sequence length="53" mass="6178">MTNTWIAGVDNPLAKMRLFCFPFAGGNTLTYRAWPRQLSPEIELRPRRLSDLR</sequence>